<organism evidence="2 3">
    <name type="scientific">Scardovia wiggsiae F0424</name>
    <dbReference type="NCBI Taxonomy" id="857290"/>
    <lineage>
        <taxon>Bacteria</taxon>
        <taxon>Bacillati</taxon>
        <taxon>Actinomycetota</taxon>
        <taxon>Actinomycetes</taxon>
        <taxon>Bifidobacteriales</taxon>
        <taxon>Bifidobacteriaceae</taxon>
        <taxon>Scardovia</taxon>
    </lineage>
</organism>
<comment type="caution">
    <text evidence="2">The sequence shown here is derived from an EMBL/GenBank/DDBJ whole genome shotgun (WGS) entry which is preliminary data.</text>
</comment>
<dbReference type="HOGENOM" id="CLU_097805_1_0_11"/>
<evidence type="ECO:0008006" key="4">
    <source>
        <dbReference type="Google" id="ProtNLM"/>
    </source>
</evidence>
<proteinExistence type="predicted"/>
<gene>
    <name evidence="2" type="ORF">HMPREF9156_00338</name>
</gene>
<dbReference type="Proteomes" id="UP000006415">
    <property type="component" value="Unassembled WGS sequence"/>
</dbReference>
<evidence type="ECO:0000256" key="1">
    <source>
        <dbReference type="SAM" id="MobiDB-lite"/>
    </source>
</evidence>
<dbReference type="PANTHER" id="PTHR37163:SF1">
    <property type="entry name" value="DUF501 DOMAIN-CONTAINING PROTEIN"/>
    <property type="match status" value="1"/>
</dbReference>
<dbReference type="OrthoDB" id="13546at2"/>
<sequence>MDTAGITDTGGSIAAEGQAGIFALRAKTAEKLCDSLLAGPLRQCDINEVERQLGRYPRGMVAVGARCVCGRPLVTVTRPLLDGKIPFPTTFYLTFPAAAKAISRVEASGKMAEFTALLQGEGSFGCSGSTGRSDDHGKPDGSLRSGGTGSTGNPGSPDPGIVQSYREAHKLYLIFRHHLAQKLGDSEGHISGISAGGMPERVKCLHALAAQSLVMGRGVNPFGDIVLDLIAGEFDPSVCRCSGHSIES</sequence>
<accession>J0X160</accession>
<reference evidence="2 3" key="1">
    <citation type="submission" date="2012-01" db="EMBL/GenBank/DDBJ databases">
        <title>The Genome Sequence of Scardovia wiggsiae F0424.</title>
        <authorList>
            <consortium name="The Broad Institute Genome Sequencing Platform"/>
            <person name="Earl A."/>
            <person name="Ward D."/>
            <person name="Feldgarden M."/>
            <person name="Gevers D."/>
            <person name="Izard J."/>
            <person name="Ganesan A."/>
            <person name="Baranova O.V."/>
            <person name="Blanton J.M."/>
            <person name="Tanner A.C."/>
            <person name="Mathney J."/>
            <person name="Dewhirst F.E."/>
            <person name="Young S.K."/>
            <person name="Zeng Q."/>
            <person name="Gargeya S."/>
            <person name="Fitzgerald M."/>
            <person name="Haas B."/>
            <person name="Abouelleil A."/>
            <person name="Alvarado L."/>
            <person name="Arachchi H.M."/>
            <person name="Berlin A."/>
            <person name="Chapman S.B."/>
            <person name="Gearin G."/>
            <person name="Goldberg J."/>
            <person name="Griggs A."/>
            <person name="Gujja S."/>
            <person name="Hansen M."/>
            <person name="Heiman D."/>
            <person name="Howarth C."/>
            <person name="Larimer J."/>
            <person name="Lui A."/>
            <person name="MacDonald P.J.P."/>
            <person name="McCowen C."/>
            <person name="Montmayeur A."/>
            <person name="Murphy C."/>
            <person name="Neiman D."/>
            <person name="Pearson M."/>
            <person name="Priest M."/>
            <person name="Roberts A."/>
            <person name="Saif S."/>
            <person name="Shea T."/>
            <person name="Sisk P."/>
            <person name="Stolte C."/>
            <person name="Sykes S."/>
            <person name="Wortman J."/>
            <person name="Nusbaum C."/>
            <person name="Birren B."/>
        </authorList>
    </citation>
    <scope>NUCLEOTIDE SEQUENCE [LARGE SCALE GENOMIC DNA]</scope>
    <source>
        <strain evidence="2 3">F0424</strain>
    </source>
</reference>
<name>J0X160_9BIFI</name>
<evidence type="ECO:0000313" key="3">
    <source>
        <dbReference type="Proteomes" id="UP000006415"/>
    </source>
</evidence>
<feature type="region of interest" description="Disordered" evidence="1">
    <location>
        <begin position="125"/>
        <end position="161"/>
    </location>
</feature>
<keyword evidence="3" id="KW-1185">Reference proteome</keyword>
<dbReference type="InterPro" id="IPR007511">
    <property type="entry name" value="DUF501"/>
</dbReference>
<evidence type="ECO:0000313" key="2">
    <source>
        <dbReference type="EMBL" id="EJD65574.1"/>
    </source>
</evidence>
<dbReference type="AlphaFoldDB" id="J0X160"/>
<feature type="compositionally biased region" description="Basic and acidic residues" evidence="1">
    <location>
        <begin position="132"/>
        <end position="141"/>
    </location>
</feature>
<protein>
    <recommendedName>
        <fullName evidence="4">Septum formation initiator family protein</fullName>
    </recommendedName>
</protein>
<dbReference type="PANTHER" id="PTHR37163">
    <property type="entry name" value="CONSERVED PROTEIN"/>
    <property type="match status" value="1"/>
</dbReference>
<dbReference type="STRING" id="857290.HMPREF9156_00338"/>
<dbReference type="Pfam" id="PF04417">
    <property type="entry name" value="DUF501"/>
    <property type="match status" value="2"/>
</dbReference>
<dbReference type="eggNOG" id="COG1507">
    <property type="taxonomic scope" value="Bacteria"/>
</dbReference>
<dbReference type="EMBL" id="AGZS01000001">
    <property type="protein sequence ID" value="EJD65574.1"/>
    <property type="molecule type" value="Genomic_DNA"/>
</dbReference>